<sequence>MKKIKILTAHGFTYVEDVITKKKMLKKIAELKKRHHFASLNPYEITNELEAFIKK</sequence>
<organism evidence="2">
    <name type="scientific">viral metagenome</name>
    <dbReference type="NCBI Taxonomy" id="1070528"/>
    <lineage>
        <taxon>unclassified sequences</taxon>
        <taxon>metagenomes</taxon>
        <taxon>organismal metagenomes</taxon>
    </lineage>
</organism>
<dbReference type="AlphaFoldDB" id="A0A6M3JJ57"/>
<name>A0A6M3JJ57_9ZZZZ</name>
<protein>
    <submittedName>
        <fullName evidence="2">Uncharacterized protein</fullName>
    </submittedName>
</protein>
<gene>
    <name evidence="2" type="ORF">MM415A05061_0011</name>
    <name evidence="1" type="ORF">MM415B01829_0014</name>
</gene>
<evidence type="ECO:0000313" key="1">
    <source>
        <dbReference type="EMBL" id="QJA56531.1"/>
    </source>
</evidence>
<dbReference type="EMBL" id="MT141224">
    <property type="protein sequence ID" value="QJA56531.1"/>
    <property type="molecule type" value="Genomic_DNA"/>
</dbReference>
<accession>A0A6M3JJ57</accession>
<proteinExistence type="predicted"/>
<dbReference type="EMBL" id="MT141678">
    <property type="protein sequence ID" value="QJA69112.1"/>
    <property type="molecule type" value="Genomic_DNA"/>
</dbReference>
<evidence type="ECO:0000313" key="2">
    <source>
        <dbReference type="EMBL" id="QJA69112.1"/>
    </source>
</evidence>
<reference evidence="2" key="1">
    <citation type="submission" date="2020-03" db="EMBL/GenBank/DDBJ databases">
        <title>The deep terrestrial virosphere.</title>
        <authorList>
            <person name="Holmfeldt K."/>
            <person name="Nilsson E."/>
            <person name="Simone D."/>
            <person name="Lopez-Fernandez M."/>
            <person name="Wu X."/>
            <person name="de Brujin I."/>
            <person name="Lundin D."/>
            <person name="Andersson A."/>
            <person name="Bertilsson S."/>
            <person name="Dopson M."/>
        </authorList>
    </citation>
    <scope>NUCLEOTIDE SEQUENCE</scope>
    <source>
        <strain evidence="2">MM415A05061</strain>
        <strain evidence="1">MM415B01829</strain>
    </source>
</reference>